<reference evidence="1 2" key="1">
    <citation type="submission" date="2023-10" db="EMBL/GenBank/DDBJ databases">
        <title>Comparative genomics analysis reveals potential genetic determinants of host preference in Cryptosporidium xiaoi.</title>
        <authorList>
            <person name="Xiao L."/>
            <person name="Li J."/>
        </authorList>
    </citation>
    <scope>NUCLEOTIDE SEQUENCE [LARGE SCALE GENOMIC DNA]</scope>
    <source>
        <strain evidence="1 2">52996</strain>
    </source>
</reference>
<name>A0AAV9XXI9_9CRYT</name>
<dbReference type="EMBL" id="JAWDEY010000013">
    <property type="protein sequence ID" value="KAK6589387.1"/>
    <property type="molecule type" value="Genomic_DNA"/>
</dbReference>
<comment type="caution">
    <text evidence="1">The sequence shown here is derived from an EMBL/GenBank/DDBJ whole genome shotgun (WGS) entry which is preliminary data.</text>
</comment>
<organism evidence="1 2">
    <name type="scientific">Cryptosporidium xiaoi</name>
    <dbReference type="NCBI Taxonomy" id="659607"/>
    <lineage>
        <taxon>Eukaryota</taxon>
        <taxon>Sar</taxon>
        <taxon>Alveolata</taxon>
        <taxon>Apicomplexa</taxon>
        <taxon>Conoidasida</taxon>
        <taxon>Coccidia</taxon>
        <taxon>Eucoccidiorida</taxon>
        <taxon>Eimeriorina</taxon>
        <taxon>Cryptosporidiidae</taxon>
        <taxon>Cryptosporidium</taxon>
    </lineage>
</organism>
<dbReference type="AlphaFoldDB" id="A0AAV9XXI9"/>
<evidence type="ECO:0000313" key="2">
    <source>
        <dbReference type="Proteomes" id="UP001311799"/>
    </source>
</evidence>
<dbReference type="Proteomes" id="UP001311799">
    <property type="component" value="Unassembled WGS sequence"/>
</dbReference>
<accession>A0AAV9XXI9</accession>
<proteinExistence type="predicted"/>
<sequence>MNFSKNTNRPDEKNESISDNTRIISSMFDEEFCEINESGVSLEKILDESIDIKEKLIIFRIPNPALNQKPSKIYLTVVECCKLIGISIHEYLFIDNNMCSLKPISKSNGKLFFKVSTVISIITTTEIWFLNHSENSSIEIIYKLLFIYGYYRISDINTPSTKISFCDLNSNEFTSPYYYNSKTNLSIEYNSHDKPEVSSKDLSINSQSEFDLFEGTQYYFTKDCSKNIQTEFLLCVKNEGENSQMNESIRKSNLCSLSFTGTCIDIILETVYLDIIRSINSTKNEAVNCFNGLIKSSKWYKYPWRFTFNDFTKKKLISKSVSGIEANISVLKESLTKLIEEMKFSQDDRDYVPIISVEEWEKILNKYIPVIYRASKELKEIKTSITFSDELSRVYLDFQRNEYMYTNLKISLLTLSCSVTSVITG</sequence>
<evidence type="ECO:0000313" key="1">
    <source>
        <dbReference type="EMBL" id="KAK6589387.1"/>
    </source>
</evidence>
<gene>
    <name evidence="1" type="ORF">RS030_213434</name>
</gene>
<keyword evidence="2" id="KW-1185">Reference proteome</keyword>
<protein>
    <submittedName>
        <fullName evidence="1">Uncharacterized protein</fullName>
    </submittedName>
</protein>